<comment type="caution">
    <text evidence="7">The sequence shown here is derived from an EMBL/GenBank/DDBJ whole genome shotgun (WGS) entry which is preliminary data.</text>
</comment>
<dbReference type="EMBL" id="JAGFBS010000012">
    <property type="protein sequence ID" value="KAG6376498.1"/>
    <property type="molecule type" value="Genomic_DNA"/>
</dbReference>
<dbReference type="AlphaFoldDB" id="A0A8I2YT59"/>
<evidence type="ECO:0000313" key="7">
    <source>
        <dbReference type="EMBL" id="KAG6376498.1"/>
    </source>
</evidence>
<evidence type="ECO:0000256" key="5">
    <source>
        <dbReference type="ARBA" id="ARBA00034808"/>
    </source>
</evidence>
<dbReference type="GO" id="GO:0000724">
    <property type="term" value="P:double-strand break repair via homologous recombination"/>
    <property type="evidence" value="ECO:0007669"/>
    <property type="project" value="TreeGrafter"/>
</dbReference>
<dbReference type="Pfam" id="PF00270">
    <property type="entry name" value="DEAD"/>
    <property type="match status" value="1"/>
</dbReference>
<dbReference type="GO" id="GO:0005694">
    <property type="term" value="C:chromosome"/>
    <property type="evidence" value="ECO:0007669"/>
    <property type="project" value="TreeGrafter"/>
</dbReference>
<evidence type="ECO:0000256" key="2">
    <source>
        <dbReference type="ARBA" id="ARBA00023125"/>
    </source>
</evidence>
<keyword evidence="2" id="KW-0238">DNA-binding</keyword>
<gene>
    <name evidence="7" type="ORF">JVT61DRAFT_2491</name>
</gene>
<accession>A0A8I2YT59</accession>
<dbReference type="GO" id="GO:0043138">
    <property type="term" value="F:3'-5' DNA helicase activity"/>
    <property type="evidence" value="ECO:0007669"/>
    <property type="project" value="UniProtKB-EC"/>
</dbReference>
<dbReference type="GO" id="GO:0003677">
    <property type="term" value="F:DNA binding"/>
    <property type="evidence" value="ECO:0007669"/>
    <property type="project" value="UniProtKB-KW"/>
</dbReference>
<keyword evidence="3" id="KW-0413">Isomerase</keyword>
<dbReference type="PANTHER" id="PTHR13710">
    <property type="entry name" value="DNA HELICASE RECQ FAMILY MEMBER"/>
    <property type="match status" value="1"/>
</dbReference>
<evidence type="ECO:0000256" key="3">
    <source>
        <dbReference type="ARBA" id="ARBA00023235"/>
    </source>
</evidence>
<dbReference type="OrthoDB" id="2499463at2759"/>
<name>A0A8I2YT59_9AGAM</name>
<dbReference type="GO" id="GO:0005737">
    <property type="term" value="C:cytoplasm"/>
    <property type="evidence" value="ECO:0007669"/>
    <property type="project" value="TreeGrafter"/>
</dbReference>
<dbReference type="Gene3D" id="3.40.50.300">
    <property type="entry name" value="P-loop containing nucleotide triphosphate hydrolases"/>
    <property type="match status" value="1"/>
</dbReference>
<dbReference type="InterPro" id="IPR027417">
    <property type="entry name" value="P-loop_NTPase"/>
</dbReference>
<comment type="catalytic activity">
    <reaction evidence="4">
        <text>Couples ATP hydrolysis with the unwinding of duplex DNA by translocating in the 3'-5' direction.</text>
        <dbReference type="EC" id="5.6.2.4"/>
    </reaction>
</comment>
<dbReference type="Proteomes" id="UP000683000">
    <property type="component" value="Unassembled WGS sequence"/>
</dbReference>
<dbReference type="PANTHER" id="PTHR13710:SF105">
    <property type="entry name" value="ATP-DEPENDENT DNA HELICASE Q1"/>
    <property type="match status" value="1"/>
</dbReference>
<dbReference type="GO" id="GO:0005524">
    <property type="term" value="F:ATP binding"/>
    <property type="evidence" value="ECO:0007669"/>
    <property type="project" value="InterPro"/>
</dbReference>
<dbReference type="SUPFAM" id="SSF52540">
    <property type="entry name" value="P-loop containing nucleoside triphosphate hydrolases"/>
    <property type="match status" value="1"/>
</dbReference>
<proteinExistence type="inferred from homology"/>
<feature type="domain" description="DEAD/DEAH-box helicase" evidence="6">
    <location>
        <begin position="59"/>
        <end position="137"/>
    </location>
</feature>
<sequence length="156" mass="17320">MSAARTLLHAEQVKKSYNNLERARELARKSSDYSTHTTRHVLTTACLEKCHNRIPYAWQLDSAEAFFLGLDCTVIAGTGSGKSLPFVMPSMICPEKILIVISPLNSLEADQARRCAEMGITAVAVNHSTYTHQLHEVSGYTHWIHLPTVITGAREL</sequence>
<reference evidence="7" key="1">
    <citation type="submission" date="2021-03" db="EMBL/GenBank/DDBJ databases">
        <title>Evolutionary innovations through gain and loss of genes in the ectomycorrhizal Boletales.</title>
        <authorList>
            <person name="Wu G."/>
            <person name="Miyauchi S."/>
            <person name="Morin E."/>
            <person name="Yang Z.-L."/>
            <person name="Xu J."/>
            <person name="Martin F.M."/>
        </authorList>
    </citation>
    <scope>NUCLEOTIDE SEQUENCE</scope>
    <source>
        <strain evidence="7">BR01</strain>
    </source>
</reference>
<comment type="similarity">
    <text evidence="1">Belongs to the helicase family. RecQ subfamily.</text>
</comment>
<keyword evidence="8" id="KW-1185">Reference proteome</keyword>
<protein>
    <recommendedName>
        <fullName evidence="5">DNA 3'-5' helicase</fullName>
        <ecNumber evidence="5">5.6.2.4</ecNumber>
    </recommendedName>
</protein>
<dbReference type="GO" id="GO:0009378">
    <property type="term" value="F:four-way junction helicase activity"/>
    <property type="evidence" value="ECO:0007669"/>
    <property type="project" value="TreeGrafter"/>
</dbReference>
<dbReference type="EC" id="5.6.2.4" evidence="5"/>
<evidence type="ECO:0000256" key="1">
    <source>
        <dbReference type="ARBA" id="ARBA00005446"/>
    </source>
</evidence>
<evidence type="ECO:0000256" key="4">
    <source>
        <dbReference type="ARBA" id="ARBA00034617"/>
    </source>
</evidence>
<evidence type="ECO:0000313" key="8">
    <source>
        <dbReference type="Proteomes" id="UP000683000"/>
    </source>
</evidence>
<organism evidence="7 8">
    <name type="scientific">Boletus reticuloceps</name>
    <dbReference type="NCBI Taxonomy" id="495285"/>
    <lineage>
        <taxon>Eukaryota</taxon>
        <taxon>Fungi</taxon>
        <taxon>Dikarya</taxon>
        <taxon>Basidiomycota</taxon>
        <taxon>Agaricomycotina</taxon>
        <taxon>Agaricomycetes</taxon>
        <taxon>Agaricomycetidae</taxon>
        <taxon>Boletales</taxon>
        <taxon>Boletineae</taxon>
        <taxon>Boletaceae</taxon>
        <taxon>Boletoideae</taxon>
        <taxon>Boletus</taxon>
    </lineage>
</organism>
<dbReference type="InterPro" id="IPR011545">
    <property type="entry name" value="DEAD/DEAH_box_helicase_dom"/>
</dbReference>
<evidence type="ECO:0000259" key="6">
    <source>
        <dbReference type="Pfam" id="PF00270"/>
    </source>
</evidence>